<dbReference type="InterPro" id="IPR015422">
    <property type="entry name" value="PyrdxlP-dep_Trfase_small"/>
</dbReference>
<dbReference type="Gene3D" id="3.90.1150.10">
    <property type="entry name" value="Aspartate Aminotransferase, domain 1"/>
    <property type="match status" value="1"/>
</dbReference>
<dbReference type="Gene3D" id="3.40.640.10">
    <property type="entry name" value="Type I PLP-dependent aspartate aminotransferase-like (Major domain)"/>
    <property type="match status" value="1"/>
</dbReference>
<dbReference type="Pfam" id="PF00266">
    <property type="entry name" value="Aminotran_5"/>
    <property type="match status" value="1"/>
</dbReference>
<keyword evidence="3" id="KW-0032">Aminotransferase</keyword>
<evidence type="ECO:0000313" key="3">
    <source>
        <dbReference type="EMBL" id="EGO26554.1"/>
    </source>
</evidence>
<dbReference type="GeneID" id="18818619"/>
<organism>
    <name type="scientific">Serpula lacrymans var. lacrymans (strain S7.9)</name>
    <name type="common">Dry rot fungus</name>
    <dbReference type="NCBI Taxonomy" id="578457"/>
    <lineage>
        <taxon>Eukaryota</taxon>
        <taxon>Fungi</taxon>
        <taxon>Dikarya</taxon>
        <taxon>Basidiomycota</taxon>
        <taxon>Agaricomycotina</taxon>
        <taxon>Agaricomycetes</taxon>
        <taxon>Agaricomycetidae</taxon>
        <taxon>Boletales</taxon>
        <taxon>Coniophorineae</taxon>
        <taxon>Serpulaceae</taxon>
        <taxon>Serpula</taxon>
    </lineage>
</organism>
<dbReference type="SUPFAM" id="SSF53383">
    <property type="entry name" value="PLP-dependent transferases"/>
    <property type="match status" value="1"/>
</dbReference>
<dbReference type="EMBL" id="GL945432">
    <property type="protein sequence ID" value="EGO26554.1"/>
    <property type="molecule type" value="Genomic_DNA"/>
</dbReference>
<accession>F8NQ94</accession>
<name>F8NQ94_SERL9</name>
<gene>
    <name evidence="3" type="primary">amt2</name>
    <name evidence="3" type="ORF">SERLADRAFT_463739</name>
</gene>
<dbReference type="PANTHER" id="PTHR43092:SF2">
    <property type="entry name" value="HERCYNYLCYSTEINE SULFOXIDE LYASE"/>
    <property type="match status" value="1"/>
</dbReference>
<dbReference type="KEGG" id="sla:SERLADRAFT_463739"/>
<protein>
    <submittedName>
        <fullName evidence="3">Putative aminotransferase</fullName>
    </submittedName>
</protein>
<dbReference type="OrthoDB" id="5978656at2759"/>
<dbReference type="AlphaFoldDB" id="F8NQ94"/>
<keyword evidence="1" id="KW-0663">Pyridoxal phosphate</keyword>
<dbReference type="Proteomes" id="UP000008064">
    <property type="component" value="Unassembled WGS sequence"/>
</dbReference>
<evidence type="ECO:0000259" key="2">
    <source>
        <dbReference type="Pfam" id="PF00266"/>
    </source>
</evidence>
<evidence type="ECO:0000256" key="1">
    <source>
        <dbReference type="ARBA" id="ARBA00022898"/>
    </source>
</evidence>
<dbReference type="InterPro" id="IPR000192">
    <property type="entry name" value="Aminotrans_V_dom"/>
</dbReference>
<dbReference type="InterPro" id="IPR015421">
    <property type="entry name" value="PyrdxlP-dep_Trfase_major"/>
</dbReference>
<dbReference type="HOGENOM" id="CLU_003433_3_0_1"/>
<feature type="domain" description="Aminotransferase class V" evidence="2">
    <location>
        <begin position="34"/>
        <end position="347"/>
    </location>
</feature>
<keyword evidence="3" id="KW-0808">Transferase</keyword>
<proteinExistence type="predicted"/>
<dbReference type="GO" id="GO:0008483">
    <property type="term" value="F:transaminase activity"/>
    <property type="evidence" value="ECO:0007669"/>
    <property type="project" value="UniProtKB-KW"/>
</dbReference>
<reference evidence="3" key="1">
    <citation type="submission" date="2011-04" db="EMBL/GenBank/DDBJ databases">
        <title>Evolution of plant cell wall degrading machinery underlies the functional diversity of forest fungi.</title>
        <authorList>
            <consortium name="US DOE Joint Genome Institute (JGI-PGF)"/>
            <person name="Eastwood D.C."/>
            <person name="Floudas D."/>
            <person name="Binder M."/>
            <person name="Majcherczyk A."/>
            <person name="Schneider P."/>
            <person name="Aerts A."/>
            <person name="Asiegbu F.O."/>
            <person name="Baker S.E."/>
            <person name="Barry K."/>
            <person name="Bendiksby M."/>
            <person name="Blumentritt M."/>
            <person name="Coutinho P.M."/>
            <person name="Cullen D."/>
            <person name="Cullen D."/>
            <person name="Gathman A."/>
            <person name="Goodell B."/>
            <person name="Henrissat B."/>
            <person name="Ihrmark K."/>
            <person name="Kauserud H."/>
            <person name="Kohler A."/>
            <person name="LaButti K."/>
            <person name="Lapidus A."/>
            <person name="Lavin J.L."/>
            <person name="Lee Y.-H."/>
            <person name="Lindquist E."/>
            <person name="Lilly W."/>
            <person name="Lucas S."/>
            <person name="Morin E."/>
            <person name="Murat C."/>
            <person name="Oguiza J.A."/>
            <person name="Park J."/>
            <person name="Pisabarro A.G."/>
            <person name="Riley R."/>
            <person name="Rosling A."/>
            <person name="Salamov A."/>
            <person name="Schmidt O."/>
            <person name="Schmutz J."/>
            <person name="Skrede I."/>
            <person name="Stenlid J."/>
            <person name="Wiebenga A."/>
            <person name="Xie X."/>
            <person name="Kues U."/>
            <person name="Hibbett D.S."/>
            <person name="Hoffmeister D."/>
            <person name="Hogberg N."/>
            <person name="Martin F."/>
            <person name="Grigoriev I.V."/>
            <person name="Watkinson S.C."/>
        </authorList>
    </citation>
    <scope>NUCLEOTIDE SEQUENCE</scope>
    <source>
        <strain evidence="3">S7.9</strain>
    </source>
</reference>
<dbReference type="InterPro" id="IPR015424">
    <property type="entry name" value="PyrdxlP-dep_Trfase"/>
</dbReference>
<dbReference type="PANTHER" id="PTHR43092">
    <property type="entry name" value="L-CYSTEINE DESULFHYDRASE"/>
    <property type="match status" value="1"/>
</dbReference>
<sequence length="423" mass="46794">MSSESSSPAFGHAMRSYFGFDSDYINLNHGAFGAVPKPVVEAAHALTNRVESNPDYFMRLEYELLLDEGRARLAQLVGADVDECVLVPNVSNGINTVLRNFEWAEGDILVSASTTFDSIARAVENITGARPQVPHPGVSKFILDFPQSHATILASFREHLRAVKSQAPNNTIVALIDTIVSQPAILMPWKQMVKICKEEGVWSVIDGAHSLGQELNIGLSEADPDFWVGSCSKWMYTKRGCTLLYVPKRNQHIIKTTLPTAHSVLAASEDKPPTAFVMEFIYFGTVEAIPFLSIKAALDFRDSIGGEETINAYCHSLAKAGGRRLAEVMGTSMMVTDNEDELIANMVNVELPFPATIASTKAVFRVFQNRLLQDHKMYAGHFFHNGKWWTRACAQIYNEIGDFEKLGYALVAICNEIKEAEAR</sequence>
<dbReference type="RefSeq" id="XP_007316727.1">
    <property type="nucleotide sequence ID" value="XM_007316665.1"/>
</dbReference>